<dbReference type="GO" id="GO:0003677">
    <property type="term" value="F:DNA binding"/>
    <property type="evidence" value="ECO:0007669"/>
    <property type="project" value="InterPro"/>
</dbReference>
<dbReference type="SUPFAM" id="SSF46785">
    <property type="entry name" value="Winged helix' DNA-binding domain"/>
    <property type="match status" value="1"/>
</dbReference>
<feature type="domain" description="HTH iclR-type" evidence="4">
    <location>
        <begin position="145"/>
        <end position="194"/>
    </location>
</feature>
<dbReference type="Gene3D" id="1.10.10.10">
    <property type="entry name" value="Winged helix-like DNA-binding domain superfamily/Winged helix DNA-binding domain"/>
    <property type="match status" value="1"/>
</dbReference>
<evidence type="ECO:0000313" key="6">
    <source>
        <dbReference type="Proteomes" id="UP000655751"/>
    </source>
</evidence>
<sequence>MGHSTTGHSRTGDTDSKDGRSDHERSDDGRGVHGRIEPGRPNYDRVEHSRTDHDRPDHDRVDHGRADYRRLDDDRIDDDRIDDGRADHGRADRDQLEHSRTDHAETDHSWTDRGQAGHGRSGLGTTARGRTDTAEVDRSPSPPTRRVVEIVQLLATATEPLSVASVADRLDIARATATAILAELDSAGWVVRVPRRGYRLRSALTGLTGTPLPASVGDILTALTTRTGCGATLSRIAPDRLTVLEVRHGPDRVVPGIPVGHRIPLRFPAGAGVMPWRVAAEQNAWLAAAAESDRRGAGALLNLVRARGVAVFRPRADDTGMVDLLVDLLGSAGTELLQSNLRNRALLQLAELTARPYTAAELDSDEVLPLSYLAAPVFDASGSAAYEVQLGPLRSSTTRSERDGFIAATRAAAESLTAAGISGTAQA</sequence>
<dbReference type="GO" id="GO:0045892">
    <property type="term" value="P:negative regulation of DNA-templated transcription"/>
    <property type="evidence" value="ECO:0007669"/>
    <property type="project" value="TreeGrafter"/>
</dbReference>
<name>A0A931I9K4_9NOCA</name>
<dbReference type="Pfam" id="PF09339">
    <property type="entry name" value="HTH_IclR"/>
    <property type="match status" value="1"/>
</dbReference>
<dbReference type="InterPro" id="IPR029016">
    <property type="entry name" value="GAF-like_dom_sf"/>
</dbReference>
<dbReference type="InterPro" id="IPR036390">
    <property type="entry name" value="WH_DNA-bd_sf"/>
</dbReference>
<feature type="compositionally biased region" description="Basic and acidic residues" evidence="3">
    <location>
        <begin position="10"/>
        <end position="73"/>
    </location>
</feature>
<dbReference type="InterPro" id="IPR036388">
    <property type="entry name" value="WH-like_DNA-bd_sf"/>
</dbReference>
<evidence type="ECO:0000256" key="2">
    <source>
        <dbReference type="ARBA" id="ARBA00023163"/>
    </source>
</evidence>
<dbReference type="AlphaFoldDB" id="A0A931I9K4"/>
<reference evidence="5" key="1">
    <citation type="submission" date="2020-11" db="EMBL/GenBank/DDBJ databases">
        <title>Nocardia NEAU-351.nov., a novel actinomycete isolated from the cow dung.</title>
        <authorList>
            <person name="Zhang X."/>
        </authorList>
    </citation>
    <scope>NUCLEOTIDE SEQUENCE</scope>
    <source>
        <strain evidence="5">NEAU-351</strain>
    </source>
</reference>
<protein>
    <submittedName>
        <fullName evidence="5">Helix-turn-helix domain-containing protein</fullName>
    </submittedName>
</protein>
<comment type="caution">
    <text evidence="5">The sequence shown here is derived from an EMBL/GenBank/DDBJ whole genome shotgun (WGS) entry which is preliminary data.</text>
</comment>
<proteinExistence type="predicted"/>
<dbReference type="InterPro" id="IPR005471">
    <property type="entry name" value="Tscrpt_reg_IclR_N"/>
</dbReference>
<dbReference type="EMBL" id="JADMLG010000003">
    <property type="protein sequence ID" value="MBH0776413.1"/>
    <property type="molecule type" value="Genomic_DNA"/>
</dbReference>
<dbReference type="GO" id="GO:0003700">
    <property type="term" value="F:DNA-binding transcription factor activity"/>
    <property type="evidence" value="ECO:0007669"/>
    <property type="project" value="TreeGrafter"/>
</dbReference>
<feature type="region of interest" description="Disordered" evidence="3">
    <location>
        <begin position="1"/>
        <end position="143"/>
    </location>
</feature>
<organism evidence="5 6">
    <name type="scientific">Nocardia bovistercoris</name>
    <dbReference type="NCBI Taxonomy" id="2785916"/>
    <lineage>
        <taxon>Bacteria</taxon>
        <taxon>Bacillati</taxon>
        <taxon>Actinomycetota</taxon>
        <taxon>Actinomycetes</taxon>
        <taxon>Mycobacteriales</taxon>
        <taxon>Nocardiaceae</taxon>
        <taxon>Nocardia</taxon>
    </lineage>
</organism>
<dbReference type="PANTHER" id="PTHR30136">
    <property type="entry name" value="HELIX-TURN-HELIX TRANSCRIPTIONAL REGULATOR, ICLR FAMILY"/>
    <property type="match status" value="1"/>
</dbReference>
<evidence type="ECO:0000256" key="1">
    <source>
        <dbReference type="ARBA" id="ARBA00023015"/>
    </source>
</evidence>
<keyword evidence="1" id="KW-0805">Transcription regulation</keyword>
<keyword evidence="2" id="KW-0804">Transcription</keyword>
<feature type="compositionally biased region" description="Basic and acidic residues" evidence="3">
    <location>
        <begin position="129"/>
        <end position="138"/>
    </location>
</feature>
<dbReference type="SUPFAM" id="SSF55781">
    <property type="entry name" value="GAF domain-like"/>
    <property type="match status" value="1"/>
</dbReference>
<dbReference type="Proteomes" id="UP000655751">
    <property type="component" value="Unassembled WGS sequence"/>
</dbReference>
<dbReference type="InterPro" id="IPR050707">
    <property type="entry name" value="HTH_MetabolicPath_Reg"/>
</dbReference>
<keyword evidence="6" id="KW-1185">Reference proteome</keyword>
<gene>
    <name evidence="5" type="ORF">IT779_08960</name>
</gene>
<feature type="compositionally biased region" description="Basic and acidic residues" evidence="3">
    <location>
        <begin position="82"/>
        <end position="111"/>
    </location>
</feature>
<accession>A0A931I9K4</accession>
<dbReference type="Gene3D" id="3.30.450.40">
    <property type="match status" value="1"/>
</dbReference>
<evidence type="ECO:0000256" key="3">
    <source>
        <dbReference type="SAM" id="MobiDB-lite"/>
    </source>
</evidence>
<dbReference type="PANTHER" id="PTHR30136:SF35">
    <property type="entry name" value="HTH-TYPE TRANSCRIPTIONAL REGULATOR RV1719"/>
    <property type="match status" value="1"/>
</dbReference>
<evidence type="ECO:0000313" key="5">
    <source>
        <dbReference type="EMBL" id="MBH0776413.1"/>
    </source>
</evidence>
<evidence type="ECO:0000259" key="4">
    <source>
        <dbReference type="Pfam" id="PF09339"/>
    </source>
</evidence>